<dbReference type="RefSeq" id="WP_251739052.1">
    <property type="nucleotide sequence ID" value="NZ_JBHUOJ010000032.1"/>
</dbReference>
<dbReference type="Gene3D" id="2.60.120.590">
    <property type="entry name" value="Alpha-ketoglutarate-dependent dioxygenase AlkB-like"/>
    <property type="match status" value="1"/>
</dbReference>
<dbReference type="InterPro" id="IPR027450">
    <property type="entry name" value="AlkB-like"/>
</dbReference>
<dbReference type="Pfam" id="PF13532">
    <property type="entry name" value="2OG-FeII_Oxy_2"/>
    <property type="match status" value="1"/>
</dbReference>
<evidence type="ECO:0000259" key="1">
    <source>
        <dbReference type="PROSITE" id="PS51471"/>
    </source>
</evidence>
<dbReference type="InterPro" id="IPR032852">
    <property type="entry name" value="ALKBH2"/>
</dbReference>
<feature type="domain" description="Fe2OG dioxygenase" evidence="1">
    <location>
        <begin position="96"/>
        <end position="194"/>
    </location>
</feature>
<evidence type="ECO:0000313" key="3">
    <source>
        <dbReference type="Proteomes" id="UP001597438"/>
    </source>
</evidence>
<reference evidence="3" key="1">
    <citation type="journal article" date="2019" name="Int. J. Syst. Evol. Microbiol.">
        <title>The Global Catalogue of Microorganisms (GCM) 10K type strain sequencing project: providing services to taxonomists for standard genome sequencing and annotation.</title>
        <authorList>
            <consortium name="The Broad Institute Genomics Platform"/>
            <consortium name="The Broad Institute Genome Sequencing Center for Infectious Disease"/>
            <person name="Wu L."/>
            <person name="Ma J."/>
        </authorList>
    </citation>
    <scope>NUCLEOTIDE SEQUENCE [LARGE SCALE GENOMIC DNA]</scope>
    <source>
        <strain evidence="3">KCTC 52925</strain>
    </source>
</reference>
<dbReference type="InterPro" id="IPR005123">
    <property type="entry name" value="Oxoglu/Fe-dep_dioxygenase_dom"/>
</dbReference>
<dbReference type="PROSITE" id="PS51471">
    <property type="entry name" value="FE2OG_OXY"/>
    <property type="match status" value="1"/>
</dbReference>
<evidence type="ECO:0000313" key="2">
    <source>
        <dbReference type="EMBL" id="MFD2834320.1"/>
    </source>
</evidence>
<name>A0ABW5X5C9_9FLAO</name>
<keyword evidence="3" id="KW-1185">Reference proteome</keyword>
<dbReference type="PANTHER" id="PTHR31573">
    <property type="entry name" value="ALPHA-KETOGLUTARATE-DEPENDENT DIOXYGENASE ALKB HOMOLOG 2"/>
    <property type="match status" value="1"/>
</dbReference>
<keyword evidence="2" id="KW-0560">Oxidoreductase</keyword>
<dbReference type="PANTHER" id="PTHR31573:SF1">
    <property type="entry name" value="DNA OXIDATIVE DEMETHYLASE ALKBH2"/>
    <property type="match status" value="1"/>
</dbReference>
<gene>
    <name evidence="2" type="ORF">ACFSYS_13595</name>
</gene>
<organism evidence="2 3">
    <name type="scientific">Christiangramia antarctica</name>
    <dbReference type="NCBI Taxonomy" id="2058158"/>
    <lineage>
        <taxon>Bacteria</taxon>
        <taxon>Pseudomonadati</taxon>
        <taxon>Bacteroidota</taxon>
        <taxon>Flavobacteriia</taxon>
        <taxon>Flavobacteriales</taxon>
        <taxon>Flavobacteriaceae</taxon>
        <taxon>Christiangramia</taxon>
    </lineage>
</organism>
<dbReference type="GO" id="GO:0051213">
    <property type="term" value="F:dioxygenase activity"/>
    <property type="evidence" value="ECO:0007669"/>
    <property type="project" value="UniProtKB-KW"/>
</dbReference>
<proteinExistence type="predicted"/>
<comment type="caution">
    <text evidence="2">The sequence shown here is derived from an EMBL/GenBank/DDBJ whole genome shotgun (WGS) entry which is preliminary data.</text>
</comment>
<dbReference type="SUPFAM" id="SSF51197">
    <property type="entry name" value="Clavaminate synthase-like"/>
    <property type="match status" value="1"/>
</dbReference>
<dbReference type="EMBL" id="JBHUOJ010000032">
    <property type="protein sequence ID" value="MFD2834320.1"/>
    <property type="molecule type" value="Genomic_DNA"/>
</dbReference>
<keyword evidence="2" id="KW-0223">Dioxygenase</keyword>
<dbReference type="Proteomes" id="UP001597438">
    <property type="component" value="Unassembled WGS sequence"/>
</dbReference>
<accession>A0ABW5X5C9</accession>
<protein>
    <submittedName>
        <fullName evidence="2">Alpha-ketoglutarate-dependent dioxygenase AlkB family protein</fullName>
    </submittedName>
</protein>
<dbReference type="InterPro" id="IPR037151">
    <property type="entry name" value="AlkB-like_sf"/>
</dbReference>
<sequence>MEVEDIKLPNADLVYIPGFFFKTVANDYFKELKSSLKWQQDEIKLFGKKILQPRLTALYGDSEKEYTYSGLTMQPLEWTEELLKIKKAVELFSDTKFTTCLANLYRNGQDSMGWHSDDEKELGENPEIASISFGGERWFHLKHKYDSNLKKKILLKNGSLLLMKGETQHYYKHQIPKTRKDIDERINLTFRKIY</sequence>